<comment type="pathway">
    <text evidence="1">Cofactor biosynthesis; tetrahydrofolate biosynthesis; 2-amino-4-hydroxy-6-hydroxymethyl-7,8-dihydropteridine diphosphate from 7,8-dihydroneopterin triphosphate: step 4/4.</text>
</comment>
<dbReference type="EC" id="2.7.6.3" evidence="3"/>
<dbReference type="NCBIfam" id="TIGR01498">
    <property type="entry name" value="folK"/>
    <property type="match status" value="1"/>
</dbReference>
<evidence type="ECO:0000256" key="4">
    <source>
        <dbReference type="ARBA" id="ARBA00016218"/>
    </source>
</evidence>
<keyword evidence="15" id="KW-1185">Reference proteome</keyword>
<keyword evidence="7" id="KW-0418">Kinase</keyword>
<dbReference type="PANTHER" id="PTHR43071:SF1">
    <property type="entry name" value="2-AMINO-4-HYDROXY-6-HYDROXYMETHYLDIHYDROPTERIDINE PYROPHOSPHOKINASE"/>
    <property type="match status" value="1"/>
</dbReference>
<evidence type="ECO:0000256" key="11">
    <source>
        <dbReference type="ARBA" id="ARBA00029766"/>
    </source>
</evidence>
<evidence type="ECO:0000313" key="14">
    <source>
        <dbReference type="EMBL" id="UUX50420.1"/>
    </source>
</evidence>
<sequence length="165" mass="18269">MIYLGVGANLPSPEFSTPRATLEAAMQELAKAGVKSVAVSRWYESAPVPISDQPWYVNAVFRVETDLSAVRLLEAMHRVEAEFGRVRAEVNAARVIDLDIVDYRGERNALDGGPLLPHPRMHERAFVLLPLRDLAPDWIHPGTGTHIDDLIAGLDPDQVIRLLKS</sequence>
<keyword evidence="6" id="KW-0547">Nucleotide-binding</keyword>
<dbReference type="PANTHER" id="PTHR43071">
    <property type="entry name" value="2-AMINO-4-HYDROXY-6-HYDROXYMETHYLDIHYDROPTERIDINE PYROPHOSPHOKINASE"/>
    <property type="match status" value="1"/>
</dbReference>
<dbReference type="SUPFAM" id="SSF55083">
    <property type="entry name" value="6-hydroxymethyl-7,8-dihydropterin pyrophosphokinase, HPPK"/>
    <property type="match status" value="1"/>
</dbReference>
<feature type="domain" description="7,8-dihydro-6-hydroxymethylpterin-pyrophosphokinase" evidence="13">
    <location>
        <begin position="3"/>
        <end position="136"/>
    </location>
</feature>
<evidence type="ECO:0000256" key="7">
    <source>
        <dbReference type="ARBA" id="ARBA00022777"/>
    </source>
</evidence>
<evidence type="ECO:0000256" key="3">
    <source>
        <dbReference type="ARBA" id="ARBA00013253"/>
    </source>
</evidence>
<dbReference type="EMBL" id="CP102480">
    <property type="protein sequence ID" value="UUX50420.1"/>
    <property type="molecule type" value="Genomic_DNA"/>
</dbReference>
<dbReference type="Proteomes" id="UP001060336">
    <property type="component" value="Chromosome"/>
</dbReference>
<dbReference type="InterPro" id="IPR000550">
    <property type="entry name" value="Hppk"/>
</dbReference>
<dbReference type="Gene3D" id="3.30.70.560">
    <property type="entry name" value="7,8-Dihydro-6-hydroxymethylpterin-pyrophosphokinase HPPK"/>
    <property type="match status" value="1"/>
</dbReference>
<accession>A0A9J7AVW6</accession>
<keyword evidence="8" id="KW-0067">ATP-binding</keyword>
<dbReference type="GO" id="GO:0016301">
    <property type="term" value="F:kinase activity"/>
    <property type="evidence" value="ECO:0007669"/>
    <property type="project" value="UniProtKB-KW"/>
</dbReference>
<evidence type="ECO:0000256" key="12">
    <source>
        <dbReference type="ARBA" id="ARBA00033413"/>
    </source>
</evidence>
<dbReference type="GO" id="GO:0046656">
    <property type="term" value="P:folic acid biosynthetic process"/>
    <property type="evidence" value="ECO:0007669"/>
    <property type="project" value="UniProtKB-KW"/>
</dbReference>
<dbReference type="AlphaFoldDB" id="A0A9J7AVW6"/>
<dbReference type="KEGG" id="naci:NUH88_01735"/>
<name>A0A9J7AVW6_9PROT</name>
<keyword evidence="5 14" id="KW-0808">Transferase</keyword>
<evidence type="ECO:0000256" key="8">
    <source>
        <dbReference type="ARBA" id="ARBA00022840"/>
    </source>
</evidence>
<evidence type="ECO:0000259" key="13">
    <source>
        <dbReference type="Pfam" id="PF01288"/>
    </source>
</evidence>
<proteinExistence type="inferred from homology"/>
<dbReference type="GO" id="GO:0005524">
    <property type="term" value="F:ATP binding"/>
    <property type="evidence" value="ECO:0007669"/>
    <property type="project" value="UniProtKB-KW"/>
</dbReference>
<dbReference type="RefSeq" id="WP_257769588.1">
    <property type="nucleotide sequence ID" value="NZ_CP102480.1"/>
</dbReference>
<evidence type="ECO:0000256" key="1">
    <source>
        <dbReference type="ARBA" id="ARBA00005051"/>
    </source>
</evidence>
<reference evidence="14" key="1">
    <citation type="submission" date="2022-08" db="EMBL/GenBank/DDBJ databases">
        <title>Nisaea acidiphila sp. nov., isolated from a marine algal debris and emended description of the genus Nisaea Urios et al. 2008.</title>
        <authorList>
            <person name="Kwon K."/>
        </authorList>
    </citation>
    <scope>NUCLEOTIDE SEQUENCE</scope>
    <source>
        <strain evidence="14">MEBiC11861</strain>
    </source>
</reference>
<comment type="similarity">
    <text evidence="2">Belongs to the HPPK family.</text>
</comment>
<dbReference type="Pfam" id="PF01288">
    <property type="entry name" value="HPPK"/>
    <property type="match status" value="1"/>
</dbReference>
<organism evidence="14 15">
    <name type="scientific">Nisaea acidiphila</name>
    <dbReference type="NCBI Taxonomy" id="1862145"/>
    <lineage>
        <taxon>Bacteria</taxon>
        <taxon>Pseudomonadati</taxon>
        <taxon>Pseudomonadota</taxon>
        <taxon>Alphaproteobacteria</taxon>
        <taxon>Rhodospirillales</taxon>
        <taxon>Thalassobaculaceae</taxon>
        <taxon>Nisaea</taxon>
    </lineage>
</organism>
<evidence type="ECO:0000256" key="9">
    <source>
        <dbReference type="ARBA" id="ARBA00022909"/>
    </source>
</evidence>
<dbReference type="InterPro" id="IPR035907">
    <property type="entry name" value="Hppk_sf"/>
</dbReference>
<evidence type="ECO:0000256" key="10">
    <source>
        <dbReference type="ARBA" id="ARBA00029409"/>
    </source>
</evidence>
<evidence type="ECO:0000256" key="5">
    <source>
        <dbReference type="ARBA" id="ARBA00022679"/>
    </source>
</evidence>
<comment type="function">
    <text evidence="10">Catalyzes the transfer of pyrophosphate from adenosine triphosphate (ATP) to 6-hydroxymethyl-7,8-dihydropterin, an enzymatic step in folate biosynthesis pathway.</text>
</comment>
<evidence type="ECO:0000256" key="6">
    <source>
        <dbReference type="ARBA" id="ARBA00022741"/>
    </source>
</evidence>
<evidence type="ECO:0000313" key="15">
    <source>
        <dbReference type="Proteomes" id="UP001060336"/>
    </source>
</evidence>
<protein>
    <recommendedName>
        <fullName evidence="4">2-amino-4-hydroxy-6-hydroxymethyldihydropteridine pyrophosphokinase</fullName>
        <ecNumber evidence="3">2.7.6.3</ecNumber>
    </recommendedName>
    <alternativeName>
        <fullName evidence="11">6-hydroxymethyl-7,8-dihydropterin pyrophosphokinase</fullName>
    </alternativeName>
    <alternativeName>
        <fullName evidence="12">7,8-dihydro-6-hydroxymethylpterin-pyrophosphokinase</fullName>
    </alternativeName>
</protein>
<dbReference type="CDD" id="cd00483">
    <property type="entry name" value="HPPK"/>
    <property type="match status" value="1"/>
</dbReference>
<evidence type="ECO:0000256" key="2">
    <source>
        <dbReference type="ARBA" id="ARBA00005810"/>
    </source>
</evidence>
<gene>
    <name evidence="14" type="primary">folK</name>
    <name evidence="14" type="ORF">NUH88_01735</name>
</gene>
<keyword evidence="9" id="KW-0289">Folate biosynthesis</keyword>
<dbReference type="GO" id="GO:0003848">
    <property type="term" value="F:2-amino-4-hydroxy-6-hydroxymethyldihydropteridine diphosphokinase activity"/>
    <property type="evidence" value="ECO:0007669"/>
    <property type="project" value="UniProtKB-EC"/>
</dbReference>